<dbReference type="STRING" id="415747.SAMN03097708_01847"/>
<accession>A0A1G5QDP3</accession>
<keyword evidence="2" id="KW-1185">Reference proteome</keyword>
<name>A0A1G5QDP3_9GAMM</name>
<proteinExistence type="predicted"/>
<protein>
    <submittedName>
        <fullName evidence="1">Uncharacterized protein</fullName>
    </submittedName>
</protein>
<gene>
    <name evidence="1" type="ORF">SAMN03097708_01847</name>
</gene>
<organism evidence="1 2">
    <name type="scientific">Thiohalomonas denitrificans</name>
    <dbReference type="NCBI Taxonomy" id="415747"/>
    <lineage>
        <taxon>Bacteria</taxon>
        <taxon>Pseudomonadati</taxon>
        <taxon>Pseudomonadota</taxon>
        <taxon>Gammaproteobacteria</taxon>
        <taxon>Thiohalomonadales</taxon>
        <taxon>Thiohalomonadaceae</taxon>
        <taxon>Thiohalomonas</taxon>
    </lineage>
</organism>
<dbReference type="AlphaFoldDB" id="A0A1G5QDP3"/>
<evidence type="ECO:0000313" key="1">
    <source>
        <dbReference type="EMBL" id="SCZ59359.1"/>
    </source>
</evidence>
<reference evidence="1 2" key="1">
    <citation type="submission" date="2016-10" db="EMBL/GenBank/DDBJ databases">
        <authorList>
            <person name="de Groot N.N."/>
        </authorList>
    </citation>
    <scope>NUCLEOTIDE SEQUENCE [LARGE SCALE GENOMIC DNA]</scope>
    <source>
        <strain evidence="1 2">HLD2</strain>
    </source>
</reference>
<dbReference type="EMBL" id="FMWD01000005">
    <property type="protein sequence ID" value="SCZ59359.1"/>
    <property type="molecule type" value="Genomic_DNA"/>
</dbReference>
<dbReference type="Proteomes" id="UP000199648">
    <property type="component" value="Unassembled WGS sequence"/>
</dbReference>
<sequence>MAPFAAFPEHLPSILQLLAIDPEQWGYLTTRFETAFKKLVGATHNLKKVCQQLGYRRTPGIGACRTLLARRFPFRSRYSAADARPVNYDRAEFGLWRQKSSKHVHICACRYRD</sequence>
<evidence type="ECO:0000313" key="2">
    <source>
        <dbReference type="Proteomes" id="UP000199648"/>
    </source>
</evidence>